<proteinExistence type="predicted"/>
<evidence type="ECO:0000256" key="2">
    <source>
        <dbReference type="ARBA" id="ARBA00022862"/>
    </source>
</evidence>
<dbReference type="InterPro" id="IPR000866">
    <property type="entry name" value="AhpC/TSA"/>
</dbReference>
<dbReference type="RefSeq" id="WP_322879364.1">
    <property type="nucleotide sequence ID" value="NZ_JAVMIP010000022.1"/>
</dbReference>
<gene>
    <name evidence="5" type="ORF">RIF25_15225</name>
</gene>
<keyword evidence="6" id="KW-1185">Reference proteome</keyword>
<dbReference type="InterPro" id="IPR013766">
    <property type="entry name" value="Thioredoxin_domain"/>
</dbReference>
<dbReference type="Gene3D" id="3.40.30.10">
    <property type="entry name" value="Glutaredoxin"/>
    <property type="match status" value="1"/>
</dbReference>
<dbReference type="PROSITE" id="PS51352">
    <property type="entry name" value="THIOREDOXIN_2"/>
    <property type="match status" value="1"/>
</dbReference>
<dbReference type="SUPFAM" id="SSF52833">
    <property type="entry name" value="Thioredoxin-like"/>
    <property type="match status" value="1"/>
</dbReference>
<evidence type="ECO:0000259" key="4">
    <source>
        <dbReference type="PROSITE" id="PS51352"/>
    </source>
</evidence>
<evidence type="ECO:0000313" key="5">
    <source>
        <dbReference type="EMBL" id="MDS3862152.1"/>
    </source>
</evidence>
<dbReference type="GO" id="GO:0004601">
    <property type="term" value="F:peroxidase activity"/>
    <property type="evidence" value="ECO:0007669"/>
    <property type="project" value="UniProtKB-KW"/>
</dbReference>
<dbReference type="PANTHER" id="PTHR43110:SF1">
    <property type="entry name" value="THIOL PEROXIDASE"/>
    <property type="match status" value="1"/>
</dbReference>
<reference evidence="6" key="1">
    <citation type="submission" date="2023-07" db="EMBL/GenBank/DDBJ databases">
        <authorList>
            <person name="Luz R."/>
            <person name="Cordeiro R."/>
            <person name="Fonseca A."/>
            <person name="Goncalves V."/>
        </authorList>
    </citation>
    <scope>NUCLEOTIDE SEQUENCE [LARGE SCALE GENOMIC DNA]</scope>
    <source>
        <strain evidence="6">BACA0444</strain>
    </source>
</reference>
<keyword evidence="1" id="KW-0560">Oxidoreductase</keyword>
<dbReference type="EMBL" id="JAVMIP010000022">
    <property type="protein sequence ID" value="MDS3862152.1"/>
    <property type="molecule type" value="Genomic_DNA"/>
</dbReference>
<feature type="domain" description="Thioredoxin" evidence="4">
    <location>
        <begin position="32"/>
        <end position="186"/>
    </location>
</feature>
<evidence type="ECO:0000313" key="6">
    <source>
        <dbReference type="Proteomes" id="UP001268256"/>
    </source>
</evidence>
<dbReference type="Pfam" id="PF00578">
    <property type="entry name" value="AhpC-TSA"/>
    <property type="match status" value="1"/>
</dbReference>
<organism evidence="5 6">
    <name type="scientific">Pseudocalidococcus azoricus BACA0444</name>
    <dbReference type="NCBI Taxonomy" id="2918990"/>
    <lineage>
        <taxon>Bacteria</taxon>
        <taxon>Bacillati</taxon>
        <taxon>Cyanobacteriota</taxon>
        <taxon>Cyanophyceae</taxon>
        <taxon>Acaryochloridales</taxon>
        <taxon>Thermosynechococcaceae</taxon>
        <taxon>Pseudocalidococcus</taxon>
        <taxon>Pseudocalidococcus azoricus</taxon>
    </lineage>
</organism>
<dbReference type="AlphaFoldDB" id="A0AAE4K0R1"/>
<sequence length="186" mass="21000">MQLPFFSSNNFTGLVNDRFWQNFFPVPATNPLDIGGLVPDFELPVVQQGDRIRLASLWVEKPVVIAFTRIFTQHQYCPFCLPHIKDLNQQYEAFQAKGAELLLITSTDIGQSQMVVTDLQLKMPLLSDPDCKTFKKYQTGQALGAPLPAQFIITTAGRLHYKHLFSFFDHNASASRLLAELDELPA</sequence>
<dbReference type="InterPro" id="IPR036249">
    <property type="entry name" value="Thioredoxin-like_sf"/>
</dbReference>
<name>A0AAE4K0R1_9CYAN</name>
<dbReference type="CDD" id="cd02970">
    <property type="entry name" value="PRX_like2"/>
    <property type="match status" value="1"/>
</dbReference>
<protein>
    <submittedName>
        <fullName evidence="5">Peroxiredoxin-like family protein</fullName>
    </submittedName>
</protein>
<dbReference type="Proteomes" id="UP001268256">
    <property type="component" value="Unassembled WGS sequence"/>
</dbReference>
<dbReference type="InterPro" id="IPR050455">
    <property type="entry name" value="Tpx_Peroxidase_subfamily"/>
</dbReference>
<evidence type="ECO:0000256" key="3">
    <source>
        <dbReference type="ARBA" id="ARBA00023284"/>
    </source>
</evidence>
<keyword evidence="2" id="KW-0049">Antioxidant</keyword>
<keyword evidence="3" id="KW-0676">Redox-active center</keyword>
<keyword evidence="1" id="KW-0575">Peroxidase</keyword>
<accession>A0AAE4K0R1</accession>
<dbReference type="PANTHER" id="PTHR43110">
    <property type="entry name" value="THIOL PEROXIDASE"/>
    <property type="match status" value="1"/>
</dbReference>
<comment type="caution">
    <text evidence="5">The sequence shown here is derived from an EMBL/GenBank/DDBJ whole genome shotgun (WGS) entry which is preliminary data.</text>
</comment>
<evidence type="ECO:0000256" key="1">
    <source>
        <dbReference type="ARBA" id="ARBA00022559"/>
    </source>
</evidence>